<dbReference type="CDD" id="cd01347">
    <property type="entry name" value="ligand_gated_channel"/>
    <property type="match status" value="1"/>
</dbReference>
<dbReference type="RefSeq" id="WP_120186110.1">
    <property type="nucleotide sequence ID" value="NZ_RAQM01000007.1"/>
</dbReference>
<keyword evidence="7 10" id="KW-0472">Membrane</keyword>
<comment type="subcellular location">
    <subcellularLocation>
        <location evidence="1 10">Cell outer membrane</location>
        <topology evidence="1 10">Multi-pass membrane protein</topology>
    </subcellularLocation>
</comment>
<evidence type="ECO:0000256" key="1">
    <source>
        <dbReference type="ARBA" id="ARBA00004571"/>
    </source>
</evidence>
<dbReference type="SUPFAM" id="SSF56935">
    <property type="entry name" value="Porins"/>
    <property type="match status" value="1"/>
</dbReference>
<dbReference type="InterPro" id="IPR008969">
    <property type="entry name" value="CarboxyPept-like_regulatory"/>
</dbReference>
<reference evidence="15 16" key="1">
    <citation type="submission" date="2018-09" db="EMBL/GenBank/DDBJ databases">
        <title>Genomic Encyclopedia of Archaeal and Bacterial Type Strains, Phase II (KMG-II): from individual species to whole genera.</title>
        <authorList>
            <person name="Goeker M."/>
        </authorList>
    </citation>
    <scope>NUCLEOTIDE SEQUENCE [LARGE SCALE GENOMIC DNA]</scope>
    <source>
        <strain evidence="15 16">DSM 16505</strain>
    </source>
</reference>
<evidence type="ECO:0000256" key="2">
    <source>
        <dbReference type="ARBA" id="ARBA00022448"/>
    </source>
</evidence>
<evidence type="ECO:0000259" key="14">
    <source>
        <dbReference type="Pfam" id="PF07715"/>
    </source>
</evidence>
<dbReference type="InterPro" id="IPR037066">
    <property type="entry name" value="Plug_dom_sf"/>
</dbReference>
<comment type="similarity">
    <text evidence="10 11">Belongs to the TonB-dependent receptor family.</text>
</comment>
<keyword evidence="9 10" id="KW-0998">Cell outer membrane</keyword>
<evidence type="ECO:0000256" key="8">
    <source>
        <dbReference type="ARBA" id="ARBA00023170"/>
    </source>
</evidence>
<evidence type="ECO:0000256" key="12">
    <source>
        <dbReference type="SAM" id="SignalP"/>
    </source>
</evidence>
<accession>A0A420E1S9</accession>
<feature type="chain" id="PRO_5019361457" evidence="12">
    <location>
        <begin position="19"/>
        <end position="784"/>
    </location>
</feature>
<gene>
    <name evidence="15" type="ORF">C8N26_0740</name>
</gene>
<organism evidence="15 16">
    <name type="scientific">Tenacibaculum lutimaris</name>
    <dbReference type="NCBI Taxonomy" id="285258"/>
    <lineage>
        <taxon>Bacteria</taxon>
        <taxon>Pseudomonadati</taxon>
        <taxon>Bacteroidota</taxon>
        <taxon>Flavobacteriia</taxon>
        <taxon>Flavobacteriales</taxon>
        <taxon>Flavobacteriaceae</taxon>
        <taxon>Tenacibaculum</taxon>
    </lineage>
</organism>
<keyword evidence="6 11" id="KW-0798">TonB box</keyword>
<dbReference type="Gene3D" id="2.40.170.20">
    <property type="entry name" value="TonB-dependent receptor, beta-barrel domain"/>
    <property type="match status" value="1"/>
</dbReference>
<keyword evidence="8 15" id="KW-0675">Receptor</keyword>
<dbReference type="PROSITE" id="PS52016">
    <property type="entry name" value="TONB_DEPENDENT_REC_3"/>
    <property type="match status" value="1"/>
</dbReference>
<dbReference type="GO" id="GO:0044718">
    <property type="term" value="P:siderophore transmembrane transport"/>
    <property type="evidence" value="ECO:0007669"/>
    <property type="project" value="TreeGrafter"/>
</dbReference>
<keyword evidence="3 10" id="KW-1134">Transmembrane beta strand</keyword>
<feature type="domain" description="TonB-dependent receptor plug" evidence="14">
    <location>
        <begin position="117"/>
        <end position="221"/>
    </location>
</feature>
<dbReference type="EMBL" id="RAQM01000007">
    <property type="protein sequence ID" value="RKF04081.1"/>
    <property type="molecule type" value="Genomic_DNA"/>
</dbReference>
<dbReference type="Pfam" id="PF00593">
    <property type="entry name" value="TonB_dep_Rec_b-barrel"/>
    <property type="match status" value="1"/>
</dbReference>
<dbReference type="PANTHER" id="PTHR30069">
    <property type="entry name" value="TONB-DEPENDENT OUTER MEMBRANE RECEPTOR"/>
    <property type="match status" value="1"/>
</dbReference>
<dbReference type="InterPro" id="IPR036942">
    <property type="entry name" value="Beta-barrel_TonB_sf"/>
</dbReference>
<evidence type="ECO:0000259" key="13">
    <source>
        <dbReference type="Pfam" id="PF00593"/>
    </source>
</evidence>
<evidence type="ECO:0000256" key="6">
    <source>
        <dbReference type="ARBA" id="ARBA00023077"/>
    </source>
</evidence>
<evidence type="ECO:0000313" key="16">
    <source>
        <dbReference type="Proteomes" id="UP000285780"/>
    </source>
</evidence>
<dbReference type="Proteomes" id="UP000285780">
    <property type="component" value="Unassembled WGS sequence"/>
</dbReference>
<evidence type="ECO:0000256" key="7">
    <source>
        <dbReference type="ARBA" id="ARBA00023136"/>
    </source>
</evidence>
<sequence length="784" mass="87985">MKNLVAFTILLLSNIAIGQTIKGKVSTTSGDVVSFASIYIKGTEKGTTTDEHGNYELKTTQHKFVLVASSIGFLSERKTVTINPSEEKTINFTLTETAEILDQVTITGTRTDKRRTNSPVIVNVINSQTLADVQACNLSEGLKFQTGLRVETDCQTCNYTQLRMNGLAGGYSQILINGRPIFSPLTGLYGLEQVPTNMIERIEVVRGGGSALYGSSAIGGTVNVITKIPKKDNYSMGYTYQNIKGISDHIIAGNATIVNEDRNAGASFFINNRRRAMYDANGDNFSELPELKNNSFGTNLFFFPTENQKIEINFSKMNEYRYGGEMIDDAPHFAMQSEERVHDVYVGNVDYQINFNDDKSSIISYFATQYTGREHYTGIRPETNTPQDTKHLANPPYGNSTTTTFQGGLQFNHKLNNFFNGNNVLTLGGEFVQDDVFDVIDAYQYKVDQLTKNYGFFFQSDWQISDKWNLLSGVRYDNHTLNTLKTDGTQKNITNNVASPRVSLLFKPFKNTQVRGTWGTGFRAPQAFDTDLHIAFAGGGVSRVVLADDLKRERSNSYTLSFNYDKPTEHYIYGFTIESFYTNLKDAFYLEAIDKDTFGEIFEKRNGDGAVVQGITLETRLNYDGILQLDAGFTYQSSKFDTPVDNFHNLPSKREFLHTPNTYGYATATYTPNQKFKTALNLVYTGQMDVLHIIPNPDFNPPTDDNENIGEYFSSPSFFNLGVNTSYTFTIEKLNTNIELNLGIKNILDDYQSEFDKGKDRDSNFIFGPATPRTFVFGIKFTSN</sequence>
<dbReference type="InterPro" id="IPR012910">
    <property type="entry name" value="Plug_dom"/>
</dbReference>
<protein>
    <submittedName>
        <fullName evidence="15">Outer membrane receptor for ferrienterochelin and colicins</fullName>
    </submittedName>
</protein>
<evidence type="ECO:0000256" key="10">
    <source>
        <dbReference type="PROSITE-ProRule" id="PRU01360"/>
    </source>
</evidence>
<keyword evidence="5 12" id="KW-0732">Signal</keyword>
<evidence type="ECO:0000256" key="9">
    <source>
        <dbReference type="ARBA" id="ARBA00023237"/>
    </source>
</evidence>
<dbReference type="GO" id="GO:0015344">
    <property type="term" value="F:siderophore uptake transmembrane transporter activity"/>
    <property type="evidence" value="ECO:0007669"/>
    <property type="project" value="TreeGrafter"/>
</dbReference>
<dbReference type="InterPro" id="IPR000531">
    <property type="entry name" value="Beta-barrel_TonB"/>
</dbReference>
<dbReference type="PANTHER" id="PTHR30069:SF29">
    <property type="entry name" value="HEMOGLOBIN AND HEMOGLOBIN-HAPTOGLOBIN-BINDING PROTEIN 1-RELATED"/>
    <property type="match status" value="1"/>
</dbReference>
<comment type="caution">
    <text evidence="15">The sequence shown here is derived from an EMBL/GenBank/DDBJ whole genome shotgun (WGS) entry which is preliminary data.</text>
</comment>
<dbReference type="InterPro" id="IPR039426">
    <property type="entry name" value="TonB-dep_rcpt-like"/>
</dbReference>
<keyword evidence="4 10" id="KW-0812">Transmembrane</keyword>
<dbReference type="Gene3D" id="2.170.130.10">
    <property type="entry name" value="TonB-dependent receptor, plug domain"/>
    <property type="match status" value="1"/>
</dbReference>
<evidence type="ECO:0000313" key="15">
    <source>
        <dbReference type="EMBL" id="RKF04081.1"/>
    </source>
</evidence>
<name>A0A420E1S9_9FLAO</name>
<dbReference type="Pfam" id="PF13715">
    <property type="entry name" value="CarbopepD_reg_2"/>
    <property type="match status" value="1"/>
</dbReference>
<dbReference type="Gene3D" id="2.60.40.1120">
    <property type="entry name" value="Carboxypeptidase-like, regulatory domain"/>
    <property type="match status" value="1"/>
</dbReference>
<keyword evidence="2 10" id="KW-0813">Transport</keyword>
<dbReference type="Pfam" id="PF07715">
    <property type="entry name" value="Plug"/>
    <property type="match status" value="1"/>
</dbReference>
<evidence type="ECO:0000256" key="3">
    <source>
        <dbReference type="ARBA" id="ARBA00022452"/>
    </source>
</evidence>
<keyword evidence="16" id="KW-1185">Reference proteome</keyword>
<evidence type="ECO:0000256" key="4">
    <source>
        <dbReference type="ARBA" id="ARBA00022692"/>
    </source>
</evidence>
<proteinExistence type="inferred from homology"/>
<dbReference type="GO" id="GO:0009279">
    <property type="term" value="C:cell outer membrane"/>
    <property type="evidence" value="ECO:0007669"/>
    <property type="project" value="UniProtKB-SubCell"/>
</dbReference>
<dbReference type="SUPFAM" id="SSF49464">
    <property type="entry name" value="Carboxypeptidase regulatory domain-like"/>
    <property type="match status" value="1"/>
</dbReference>
<feature type="domain" description="TonB-dependent receptor-like beta-barrel" evidence="13">
    <location>
        <begin position="320"/>
        <end position="747"/>
    </location>
</feature>
<evidence type="ECO:0000256" key="11">
    <source>
        <dbReference type="RuleBase" id="RU003357"/>
    </source>
</evidence>
<dbReference type="AlphaFoldDB" id="A0A420E1S9"/>
<evidence type="ECO:0000256" key="5">
    <source>
        <dbReference type="ARBA" id="ARBA00022729"/>
    </source>
</evidence>
<feature type="signal peptide" evidence="12">
    <location>
        <begin position="1"/>
        <end position="18"/>
    </location>
</feature>